<keyword evidence="2" id="KW-1185">Reference proteome</keyword>
<proteinExistence type="predicted"/>
<comment type="caution">
    <text evidence="1">The sequence shown here is derived from an EMBL/GenBank/DDBJ whole genome shotgun (WGS) entry which is preliminary data.</text>
</comment>
<evidence type="ECO:0000313" key="1">
    <source>
        <dbReference type="EMBL" id="KAJ5487911.1"/>
    </source>
</evidence>
<dbReference type="OrthoDB" id="2546325at2759"/>
<protein>
    <submittedName>
        <fullName evidence="1">Uncharacterized protein</fullName>
    </submittedName>
</protein>
<organism evidence="1 2">
    <name type="scientific">Penicillium desertorum</name>
    <dbReference type="NCBI Taxonomy" id="1303715"/>
    <lineage>
        <taxon>Eukaryota</taxon>
        <taxon>Fungi</taxon>
        <taxon>Dikarya</taxon>
        <taxon>Ascomycota</taxon>
        <taxon>Pezizomycotina</taxon>
        <taxon>Eurotiomycetes</taxon>
        <taxon>Eurotiomycetidae</taxon>
        <taxon>Eurotiales</taxon>
        <taxon>Aspergillaceae</taxon>
        <taxon>Penicillium</taxon>
    </lineage>
</organism>
<dbReference type="Proteomes" id="UP001147760">
    <property type="component" value="Unassembled WGS sequence"/>
</dbReference>
<name>A0A9W9XC14_9EURO</name>
<dbReference type="EMBL" id="JAPWDO010000001">
    <property type="protein sequence ID" value="KAJ5487911.1"/>
    <property type="molecule type" value="Genomic_DNA"/>
</dbReference>
<accession>A0A9W9XC14</accession>
<reference evidence="1" key="1">
    <citation type="submission" date="2022-12" db="EMBL/GenBank/DDBJ databases">
        <authorList>
            <person name="Petersen C."/>
        </authorList>
    </citation>
    <scope>NUCLEOTIDE SEQUENCE</scope>
    <source>
        <strain evidence="1">IBT 17660</strain>
    </source>
</reference>
<sequence>MWLSAFMNLYETFAGQIQTFRQRYENIRVSVYKQQLLRENVEEHKEKRKLNLTMGTVHTELHSITNWLVSDDPVLADLAKTSAHLAPSREEMTCLWISSYLEWFLKNADIPAETTPRSVARSLLLQLFTMSGGSVPIYQVFE</sequence>
<reference evidence="1" key="2">
    <citation type="journal article" date="2023" name="IMA Fungus">
        <title>Comparative genomic study of the Penicillium genus elucidates a diverse pangenome and 15 lateral gene transfer events.</title>
        <authorList>
            <person name="Petersen C."/>
            <person name="Sorensen T."/>
            <person name="Nielsen M.R."/>
            <person name="Sondergaard T.E."/>
            <person name="Sorensen J.L."/>
            <person name="Fitzpatrick D.A."/>
            <person name="Frisvad J.C."/>
            <person name="Nielsen K.L."/>
        </authorList>
    </citation>
    <scope>NUCLEOTIDE SEQUENCE</scope>
    <source>
        <strain evidence="1">IBT 17660</strain>
    </source>
</reference>
<evidence type="ECO:0000313" key="2">
    <source>
        <dbReference type="Proteomes" id="UP001147760"/>
    </source>
</evidence>
<dbReference type="AlphaFoldDB" id="A0A9W9XC14"/>
<gene>
    <name evidence="1" type="ORF">N7530_002211</name>
</gene>